<name>A0ACA9UV71_BIOOC</name>
<gene>
    <name evidence="1" type="ORF">CRV2_00015506</name>
</gene>
<dbReference type="EMBL" id="CADEHS020000646">
    <property type="protein sequence ID" value="CAG9956949.1"/>
    <property type="molecule type" value="Genomic_DNA"/>
</dbReference>
<keyword evidence="2" id="KW-1185">Reference proteome</keyword>
<evidence type="ECO:0000313" key="2">
    <source>
        <dbReference type="Proteomes" id="UP000836387"/>
    </source>
</evidence>
<dbReference type="Proteomes" id="UP000836387">
    <property type="component" value="Unassembled WGS sequence"/>
</dbReference>
<comment type="caution">
    <text evidence="1">The sequence shown here is derived from an EMBL/GenBank/DDBJ whole genome shotgun (WGS) entry which is preliminary data.</text>
</comment>
<accession>A0ACA9UV71</accession>
<reference evidence="1" key="2">
    <citation type="submission" date="2021-10" db="EMBL/GenBank/DDBJ databases">
        <authorList>
            <person name="Piombo E."/>
        </authorList>
    </citation>
    <scope>NUCLEOTIDE SEQUENCE</scope>
</reference>
<organism evidence="1 2">
    <name type="scientific">Clonostachys rosea f. rosea IK726</name>
    <dbReference type="NCBI Taxonomy" id="1349383"/>
    <lineage>
        <taxon>Eukaryota</taxon>
        <taxon>Fungi</taxon>
        <taxon>Dikarya</taxon>
        <taxon>Ascomycota</taxon>
        <taxon>Pezizomycotina</taxon>
        <taxon>Sordariomycetes</taxon>
        <taxon>Hypocreomycetidae</taxon>
        <taxon>Hypocreales</taxon>
        <taxon>Bionectriaceae</taxon>
        <taxon>Clonostachys</taxon>
    </lineage>
</organism>
<proteinExistence type="predicted"/>
<evidence type="ECO:0000313" key="1">
    <source>
        <dbReference type="EMBL" id="CAG9956949.1"/>
    </source>
</evidence>
<reference evidence="1" key="1">
    <citation type="submission" date="2020-04" db="EMBL/GenBank/DDBJ databases">
        <authorList>
            <person name="Broberg M."/>
        </authorList>
    </citation>
    <scope>NUCLEOTIDE SEQUENCE</scope>
</reference>
<protein>
    <submittedName>
        <fullName evidence="1">Uncharacterized protein</fullName>
    </submittedName>
</protein>
<sequence>MNPRPQSWYYLLVIISSLISLPVILLMFLFRALRENENATKQDGDIAGMGISESVAIACGCMGIMVLLWNLGQCYYIYELAYTDFPVRELQEGYAQVVQKSKRESKQFVTTII</sequence>